<evidence type="ECO:0000313" key="2">
    <source>
        <dbReference type="Proteomes" id="UP000037035"/>
    </source>
</evidence>
<protein>
    <submittedName>
        <fullName evidence="1">Uncharacterized protein</fullName>
    </submittedName>
</protein>
<comment type="caution">
    <text evidence="1">The sequence shown here is derived from an EMBL/GenBank/DDBJ whole genome shotgun (WGS) entry which is preliminary data.</text>
</comment>
<name>A0A0L6U841_9BASI</name>
<organism evidence="1 2">
    <name type="scientific">Puccinia sorghi</name>
    <dbReference type="NCBI Taxonomy" id="27349"/>
    <lineage>
        <taxon>Eukaryota</taxon>
        <taxon>Fungi</taxon>
        <taxon>Dikarya</taxon>
        <taxon>Basidiomycota</taxon>
        <taxon>Pucciniomycotina</taxon>
        <taxon>Pucciniomycetes</taxon>
        <taxon>Pucciniales</taxon>
        <taxon>Pucciniaceae</taxon>
        <taxon>Puccinia</taxon>
    </lineage>
</organism>
<sequence length="115" mass="13566">MCEHDNFQRFGITIYKLIYACLLKFLLPDFYQIEFFDLIIKLPHQIADYYLPQSSKANGIPLKLITECGSDNFEINKKQILLSSKHGQIFHEESINQQIDPNKELIYNNCIGFRY</sequence>
<gene>
    <name evidence="1" type="ORF">VP01_889g4</name>
</gene>
<keyword evidence="2" id="KW-1185">Reference proteome</keyword>
<dbReference type="Proteomes" id="UP000037035">
    <property type="component" value="Unassembled WGS sequence"/>
</dbReference>
<reference evidence="1 2" key="1">
    <citation type="submission" date="2015-08" db="EMBL/GenBank/DDBJ databases">
        <title>Next Generation Sequencing and Analysis of the Genome of Puccinia sorghi L Schw, the Causal Agent of Maize Common Rust.</title>
        <authorList>
            <person name="Rochi L."/>
            <person name="Burguener G."/>
            <person name="Darino M."/>
            <person name="Turjanski A."/>
            <person name="Kreff E."/>
            <person name="Dieguez M.J."/>
            <person name="Sacco F."/>
        </authorList>
    </citation>
    <scope>NUCLEOTIDE SEQUENCE [LARGE SCALE GENOMIC DNA]</scope>
    <source>
        <strain evidence="1 2">RO10H11247</strain>
    </source>
</reference>
<dbReference type="AlphaFoldDB" id="A0A0L6U841"/>
<evidence type="ECO:0000313" key="1">
    <source>
        <dbReference type="EMBL" id="KNZ44719.1"/>
    </source>
</evidence>
<dbReference type="EMBL" id="LAVV01014492">
    <property type="protein sequence ID" value="KNZ44719.1"/>
    <property type="molecule type" value="Genomic_DNA"/>
</dbReference>
<dbReference type="VEuPathDB" id="FungiDB:VP01_889g4"/>
<accession>A0A0L6U841</accession>
<proteinExistence type="predicted"/>